<feature type="compositionally biased region" description="Pro residues" evidence="1">
    <location>
        <begin position="61"/>
        <end position="71"/>
    </location>
</feature>
<evidence type="ECO:0000313" key="2">
    <source>
        <dbReference type="EMBL" id="RSM14850.1"/>
    </source>
</evidence>
<feature type="region of interest" description="Disordered" evidence="1">
    <location>
        <begin position="1"/>
        <end position="74"/>
    </location>
</feature>
<gene>
    <name evidence="2" type="ORF">CEP52_001082</name>
</gene>
<accession>A0A428UKT7</accession>
<proteinExistence type="predicted"/>
<sequence length="318" mass="35772">MDSIDASSHSYFQRRPSLPVPPPPETESEYEPYYSDAASDSYTESYTEGRDEETASETDEPFPPPEYPPNTAPWRYPPTSWELELEGLAHTLPLKADREDEIDATSESKEWLAPKRDVDASCSTERLDVNALEYWVDQDRVTLVCPEGPQTRVVDPRSIQLRWLFGSSTCIRPGSIRCIGSYPPSDGGPPKKTKPVIFVSSQYLNLQPVEAHHKHDLGQLPQPLLRCLYGYDVDAGRENDQAVRKMSISSKEVLHVGQLWCLLVGPGILITMSQHSIDELRGQHITLERGAKPLTIRLIDEDGSVCQFVVQRDCSYVV</sequence>
<evidence type="ECO:0000256" key="1">
    <source>
        <dbReference type="SAM" id="MobiDB-lite"/>
    </source>
</evidence>
<dbReference type="EMBL" id="NKCK01000005">
    <property type="protein sequence ID" value="RSM14850.1"/>
    <property type="molecule type" value="Genomic_DNA"/>
</dbReference>
<dbReference type="AlphaFoldDB" id="A0A428UKT7"/>
<dbReference type="STRING" id="1325735.A0A428UKT7"/>
<feature type="compositionally biased region" description="Polar residues" evidence="1">
    <location>
        <begin position="1"/>
        <end position="11"/>
    </location>
</feature>
<organism evidence="2 3">
    <name type="scientific">Fusarium oligoseptatum</name>
    <dbReference type="NCBI Taxonomy" id="2604345"/>
    <lineage>
        <taxon>Eukaryota</taxon>
        <taxon>Fungi</taxon>
        <taxon>Dikarya</taxon>
        <taxon>Ascomycota</taxon>
        <taxon>Pezizomycotina</taxon>
        <taxon>Sordariomycetes</taxon>
        <taxon>Hypocreomycetidae</taxon>
        <taxon>Hypocreales</taxon>
        <taxon>Nectriaceae</taxon>
        <taxon>Fusarium</taxon>
        <taxon>Fusarium solani species complex</taxon>
    </lineage>
</organism>
<dbReference type="Proteomes" id="UP000287144">
    <property type="component" value="Unassembled WGS sequence"/>
</dbReference>
<protein>
    <submittedName>
        <fullName evidence="2">Uncharacterized protein</fullName>
    </submittedName>
</protein>
<keyword evidence="3" id="KW-1185">Reference proteome</keyword>
<reference evidence="2 3" key="1">
    <citation type="submission" date="2017-06" db="EMBL/GenBank/DDBJ databases">
        <title>Comparative genomic analysis of Ambrosia Fusariam Clade fungi.</title>
        <authorList>
            <person name="Stajich J.E."/>
            <person name="Carrillo J."/>
            <person name="Kijimoto T."/>
            <person name="Eskalen A."/>
            <person name="O'Donnell K."/>
            <person name="Kasson M."/>
        </authorList>
    </citation>
    <scope>NUCLEOTIDE SEQUENCE [LARGE SCALE GENOMIC DNA]</scope>
    <source>
        <strain evidence="2 3">NRRL62579</strain>
    </source>
</reference>
<comment type="caution">
    <text evidence="2">The sequence shown here is derived from an EMBL/GenBank/DDBJ whole genome shotgun (WGS) entry which is preliminary data.</text>
</comment>
<name>A0A428UKT7_9HYPO</name>
<evidence type="ECO:0000313" key="3">
    <source>
        <dbReference type="Proteomes" id="UP000287144"/>
    </source>
</evidence>